<organism evidence="1 2">
    <name type="scientific">Rhodococcoides corynebacterioides</name>
    <dbReference type="NCBI Taxonomy" id="53972"/>
    <lineage>
        <taxon>Bacteria</taxon>
        <taxon>Bacillati</taxon>
        <taxon>Actinomycetota</taxon>
        <taxon>Actinomycetes</taxon>
        <taxon>Mycobacteriales</taxon>
        <taxon>Nocardiaceae</taxon>
        <taxon>Rhodococcoides</taxon>
    </lineage>
</organism>
<dbReference type="RefSeq" id="WP_222683071.1">
    <property type="nucleotide sequence ID" value="NZ_JABUBT010000033.1"/>
</dbReference>
<sequence length="307" mass="33212">MVDTTAAGHPRLIRNLVLLARRDERVQIGWDPDDRLVLTPPPGVTADTMIGVLRLLDGYHSVPDVAWRAERRGVDSAAVSAVVRLLSEAGLVERTPTAHSPARTVLIVGRGPLADAVGAGLRRGATVDRRSAAVVDHHPTCPRTLPRDLAAVVLTDSVVTAPDVVRLLMHDEIPHLPVRCRDGVGVVGPFVVPGHTACLHCVDLTRCDLDRDWPYLAAQLDGHAASATPPTVAATAAFAVARVHDFLGRHTRWSDKTALHRRSPPAMGHRRDVMMGHSQEIDAEAGTVHRRPWHRHPVCPCSGHVPV</sequence>
<dbReference type="Proteomes" id="UP000825228">
    <property type="component" value="Unassembled WGS sequence"/>
</dbReference>
<reference evidence="1 2" key="1">
    <citation type="submission" date="2020-06" db="EMBL/GenBank/DDBJ databases">
        <title>Taxonomy, biology and ecology of Rhodococcus bacteria occurring in California pistachio and other woody hosts as revealed by genome sequence analyses.</title>
        <authorList>
            <person name="Gai Y."/>
            <person name="Riely B."/>
        </authorList>
    </citation>
    <scope>NUCLEOTIDE SEQUENCE [LARGE SCALE GENOMIC DNA]</scope>
    <source>
        <strain evidence="1 2">BP-281</strain>
    </source>
</reference>
<keyword evidence="2" id="KW-1185">Reference proteome</keyword>
<evidence type="ECO:0008006" key="3">
    <source>
        <dbReference type="Google" id="ProtNLM"/>
    </source>
</evidence>
<dbReference type="EMBL" id="JABUBU010000001">
    <property type="protein sequence ID" value="MBY6365962.1"/>
    <property type="molecule type" value="Genomic_DNA"/>
</dbReference>
<proteinExistence type="predicted"/>
<dbReference type="Gene3D" id="3.40.50.720">
    <property type="entry name" value="NAD(P)-binding Rossmann-like Domain"/>
    <property type="match status" value="1"/>
</dbReference>
<name>A0ABS7P243_9NOCA</name>
<protein>
    <recommendedName>
        <fullName evidence="3">Bacteriocin biosynthesis cyclodehydratase domain-containing protein</fullName>
    </recommendedName>
</protein>
<comment type="caution">
    <text evidence="1">The sequence shown here is derived from an EMBL/GenBank/DDBJ whole genome shotgun (WGS) entry which is preliminary data.</text>
</comment>
<evidence type="ECO:0000313" key="2">
    <source>
        <dbReference type="Proteomes" id="UP000825228"/>
    </source>
</evidence>
<accession>A0ABS7P243</accession>
<gene>
    <name evidence="1" type="ORF">HQ603_04230</name>
</gene>
<evidence type="ECO:0000313" key="1">
    <source>
        <dbReference type="EMBL" id="MBY6365962.1"/>
    </source>
</evidence>